<feature type="compositionally biased region" description="Polar residues" evidence="1">
    <location>
        <begin position="255"/>
        <end position="281"/>
    </location>
</feature>
<feature type="region of interest" description="Disordered" evidence="1">
    <location>
        <begin position="200"/>
        <end position="406"/>
    </location>
</feature>
<dbReference type="AlphaFoldDB" id="A0A8H4VWA5"/>
<feature type="signal peptide" evidence="3">
    <location>
        <begin position="1"/>
        <end position="23"/>
    </location>
</feature>
<feature type="transmembrane region" description="Helical" evidence="2">
    <location>
        <begin position="65"/>
        <end position="86"/>
    </location>
</feature>
<keyword evidence="2" id="KW-1133">Transmembrane helix</keyword>
<feature type="compositionally biased region" description="Polar residues" evidence="1">
    <location>
        <begin position="341"/>
        <end position="353"/>
    </location>
</feature>
<keyword evidence="2" id="KW-0812">Transmembrane</keyword>
<organism evidence="4 5">
    <name type="scientific">Cudoniella acicularis</name>
    <dbReference type="NCBI Taxonomy" id="354080"/>
    <lineage>
        <taxon>Eukaryota</taxon>
        <taxon>Fungi</taxon>
        <taxon>Dikarya</taxon>
        <taxon>Ascomycota</taxon>
        <taxon>Pezizomycotina</taxon>
        <taxon>Leotiomycetes</taxon>
        <taxon>Helotiales</taxon>
        <taxon>Tricladiaceae</taxon>
        <taxon>Cudoniella</taxon>
    </lineage>
</organism>
<proteinExistence type="predicted"/>
<feature type="compositionally biased region" description="Low complexity" evidence="1">
    <location>
        <begin position="359"/>
        <end position="370"/>
    </location>
</feature>
<comment type="caution">
    <text evidence="4">The sequence shown here is derived from an EMBL/GenBank/DDBJ whole genome shotgun (WGS) entry which is preliminary data.</text>
</comment>
<accession>A0A8H4VWA5</accession>
<protein>
    <submittedName>
        <fullName evidence="4">Uncharacterized protein</fullName>
    </submittedName>
</protein>
<dbReference type="Proteomes" id="UP000566819">
    <property type="component" value="Unassembled WGS sequence"/>
</dbReference>
<feature type="chain" id="PRO_5034914684" evidence="3">
    <location>
        <begin position="24"/>
        <end position="505"/>
    </location>
</feature>
<evidence type="ECO:0000256" key="3">
    <source>
        <dbReference type="SAM" id="SignalP"/>
    </source>
</evidence>
<name>A0A8H4VWA5_9HELO</name>
<sequence>MQIGNEAVIKAYGFLLLSWTASAIVSTNQRRSFLGVDYAPAPSPEDGPAFSAHASRNKALLPYQVIGIVGAYLICVIIVGTALLLIGRRLRQKILLPEIALDVEMVATQKRPYNINTQEISPVANPKSPRNFSYPSPGLDDKTPYVFPNSRSPITPTGIEDPNVDARIAEIDREMAQRDLEDIYAHVMEHEEMKAAGMSPKEMAPLPMPTPAPQRGSTPPKKGEKHRPGNINLDESRSLKSRASSIMSALRSPRSKNSVKSMQISSPLPTPMSASFPNENGASDEEPLSPKYYYKPPPPVPTDQVPYNHSRNNSSIPPQSPTKSIAEQLAPYGPGGPGNSMHRTNPSAASTQSFREEPPSATSQTTTTPLYSPPPRQPSRGASTTTTMHPHPMGSNPPSTNASQRTLPFRAFDPPLASPSFKPATKTTILERTVGANNGPMTSGLKTPWSAGAVPYSPYQPFSPMIPITPRLVTKEDRKAMKKAQKRMPVTELVGSDEEMWDSAY</sequence>
<evidence type="ECO:0000256" key="1">
    <source>
        <dbReference type="SAM" id="MobiDB-lite"/>
    </source>
</evidence>
<dbReference type="EMBL" id="JAAMPI010001858">
    <property type="protein sequence ID" value="KAF4622710.1"/>
    <property type="molecule type" value="Genomic_DNA"/>
</dbReference>
<feature type="compositionally biased region" description="Polar residues" evidence="1">
    <location>
        <begin position="305"/>
        <end position="325"/>
    </location>
</feature>
<keyword evidence="3" id="KW-0732">Signal</keyword>
<reference evidence="4 5" key="1">
    <citation type="submission" date="2020-03" db="EMBL/GenBank/DDBJ databases">
        <title>Draft Genome Sequence of Cudoniella acicularis.</title>
        <authorList>
            <person name="Buettner E."/>
            <person name="Kellner H."/>
        </authorList>
    </citation>
    <scope>NUCLEOTIDE SEQUENCE [LARGE SCALE GENOMIC DNA]</scope>
    <source>
        <strain evidence="4 5">DSM 108380</strain>
    </source>
</reference>
<keyword evidence="2" id="KW-0472">Membrane</keyword>
<evidence type="ECO:0000256" key="2">
    <source>
        <dbReference type="SAM" id="Phobius"/>
    </source>
</evidence>
<gene>
    <name evidence="4" type="ORF">G7Y89_g14319</name>
</gene>
<evidence type="ECO:0000313" key="5">
    <source>
        <dbReference type="Proteomes" id="UP000566819"/>
    </source>
</evidence>
<dbReference type="OrthoDB" id="4524805at2759"/>
<keyword evidence="5" id="KW-1185">Reference proteome</keyword>
<feature type="compositionally biased region" description="Polar residues" evidence="1">
    <location>
        <begin position="396"/>
        <end position="406"/>
    </location>
</feature>
<evidence type="ECO:0000313" key="4">
    <source>
        <dbReference type="EMBL" id="KAF4622710.1"/>
    </source>
</evidence>